<name>A0A7J6KNR6_PEROL</name>
<sequence>LAITCEFSKTIDHEDLGRLQPGTQIQLGFGRDISAVEALAIQRLKGWSLEQCVPVGYDAHGMPIGFQVRNPNLGYARVLAAIKMLQDLLHMQLQLGWASTAKI</sequence>
<dbReference type="Proteomes" id="UP000572268">
    <property type="component" value="Unassembled WGS sequence"/>
</dbReference>
<evidence type="ECO:0000313" key="2">
    <source>
        <dbReference type="Proteomes" id="UP000572268"/>
    </source>
</evidence>
<gene>
    <name evidence="1" type="ORF">FOL46_002757</name>
</gene>
<protein>
    <submittedName>
        <fullName evidence="1">Uncharacterized protein</fullName>
    </submittedName>
</protein>
<reference evidence="1 2" key="1">
    <citation type="submission" date="2020-04" db="EMBL/GenBank/DDBJ databases">
        <title>Perkinsus olseni comparative genomics.</title>
        <authorList>
            <person name="Bogema D.R."/>
        </authorList>
    </citation>
    <scope>NUCLEOTIDE SEQUENCE [LARGE SCALE GENOMIC DNA]</scope>
    <source>
        <strain evidence="1">ATCC PRA-31</strain>
    </source>
</reference>
<proteinExistence type="predicted"/>
<evidence type="ECO:0000313" key="1">
    <source>
        <dbReference type="EMBL" id="KAF4648574.1"/>
    </source>
</evidence>
<dbReference type="AlphaFoldDB" id="A0A7J6KNR6"/>
<organism evidence="1 2">
    <name type="scientific">Perkinsus olseni</name>
    <name type="common">Perkinsus atlanticus</name>
    <dbReference type="NCBI Taxonomy" id="32597"/>
    <lineage>
        <taxon>Eukaryota</taxon>
        <taxon>Sar</taxon>
        <taxon>Alveolata</taxon>
        <taxon>Perkinsozoa</taxon>
        <taxon>Perkinsea</taxon>
        <taxon>Perkinsida</taxon>
        <taxon>Perkinsidae</taxon>
        <taxon>Perkinsus</taxon>
    </lineage>
</organism>
<accession>A0A7J6KNR6</accession>
<dbReference type="EMBL" id="JABANN010001910">
    <property type="protein sequence ID" value="KAF4648574.1"/>
    <property type="molecule type" value="Genomic_DNA"/>
</dbReference>
<comment type="caution">
    <text evidence="1">The sequence shown here is derived from an EMBL/GenBank/DDBJ whole genome shotgun (WGS) entry which is preliminary data.</text>
</comment>
<feature type="non-terminal residue" evidence="1">
    <location>
        <position position="103"/>
    </location>
</feature>